<dbReference type="InterPro" id="IPR014721">
    <property type="entry name" value="Ribsml_uS5_D2-typ_fold_subgr"/>
</dbReference>
<dbReference type="GO" id="GO:0042781">
    <property type="term" value="F:3'-tRNA processing endoribonuclease activity"/>
    <property type="evidence" value="ECO:0007669"/>
    <property type="project" value="TreeGrafter"/>
</dbReference>
<name>A0A1R4ER08_9MICO</name>
<dbReference type="GO" id="GO:0030677">
    <property type="term" value="C:ribonuclease P complex"/>
    <property type="evidence" value="ECO:0007669"/>
    <property type="project" value="TreeGrafter"/>
</dbReference>
<dbReference type="GO" id="GO:0000049">
    <property type="term" value="F:tRNA binding"/>
    <property type="evidence" value="ECO:0007669"/>
    <property type="project" value="UniProtKB-UniRule"/>
</dbReference>
<keyword evidence="4 6" id="KW-0378">Hydrolase</keyword>
<dbReference type="SUPFAM" id="SSF54211">
    <property type="entry name" value="Ribosomal protein S5 domain 2-like"/>
    <property type="match status" value="1"/>
</dbReference>
<sequence length="106" mass="11731">MLAKQHRIVRGEDFRRIVRSGRRVHTEHAIVHIAAGQSETSRFGFIVSKKVGGAVVRNRLKRQLSDVARRTFPHDSPVDVVIRVLPSANGRSFATLNAGIAPKVAQ</sequence>
<keyword evidence="2 6" id="KW-0540">Nuclease</keyword>
<keyword evidence="9" id="KW-1185">Reference proteome</keyword>
<evidence type="ECO:0000256" key="3">
    <source>
        <dbReference type="ARBA" id="ARBA00022759"/>
    </source>
</evidence>
<dbReference type="PANTHER" id="PTHR33992">
    <property type="entry name" value="RIBONUCLEASE P PROTEIN COMPONENT"/>
    <property type="match status" value="1"/>
</dbReference>
<evidence type="ECO:0000256" key="7">
    <source>
        <dbReference type="NCBIfam" id="TIGR00188"/>
    </source>
</evidence>
<evidence type="ECO:0000256" key="4">
    <source>
        <dbReference type="ARBA" id="ARBA00022801"/>
    </source>
</evidence>
<evidence type="ECO:0000256" key="1">
    <source>
        <dbReference type="ARBA" id="ARBA00022694"/>
    </source>
</evidence>
<organism evidence="8 9">
    <name type="scientific">Agrococcus casei LMG 22410</name>
    <dbReference type="NCBI Taxonomy" id="1255656"/>
    <lineage>
        <taxon>Bacteria</taxon>
        <taxon>Bacillati</taxon>
        <taxon>Actinomycetota</taxon>
        <taxon>Actinomycetes</taxon>
        <taxon>Micrococcales</taxon>
        <taxon>Microbacteriaceae</taxon>
        <taxon>Agrococcus</taxon>
    </lineage>
</organism>
<dbReference type="Gene3D" id="3.30.230.10">
    <property type="match status" value="1"/>
</dbReference>
<keyword evidence="5 6" id="KW-0694">RNA-binding</keyword>
<evidence type="ECO:0000256" key="2">
    <source>
        <dbReference type="ARBA" id="ARBA00022722"/>
    </source>
</evidence>
<dbReference type="Proteomes" id="UP000195787">
    <property type="component" value="Unassembled WGS sequence"/>
</dbReference>
<evidence type="ECO:0000256" key="5">
    <source>
        <dbReference type="ARBA" id="ARBA00022884"/>
    </source>
</evidence>
<dbReference type="EMBL" id="FUHU01000003">
    <property type="protein sequence ID" value="SJM45976.1"/>
    <property type="molecule type" value="Genomic_DNA"/>
</dbReference>
<evidence type="ECO:0000256" key="6">
    <source>
        <dbReference type="HAMAP-Rule" id="MF_00227"/>
    </source>
</evidence>
<comment type="catalytic activity">
    <reaction evidence="6">
        <text>Endonucleolytic cleavage of RNA, removing 5'-extranucleotides from tRNA precursor.</text>
        <dbReference type="EC" id="3.1.26.5"/>
    </reaction>
</comment>
<comment type="function">
    <text evidence="6">RNaseP catalyzes the removal of the 5'-leader sequence from pre-tRNA to produce the mature 5'-terminus. It can also cleave other RNA substrates such as 4.5S RNA. The protein component plays an auxiliary but essential role in vivo by binding to the 5'-leader sequence and broadening the substrate specificity of the ribozyme.</text>
</comment>
<comment type="similarity">
    <text evidence="6">Belongs to the RnpA family.</text>
</comment>
<dbReference type="HAMAP" id="MF_00227">
    <property type="entry name" value="RNase_P"/>
    <property type="match status" value="1"/>
</dbReference>
<reference evidence="8 9" key="1">
    <citation type="submission" date="2017-02" db="EMBL/GenBank/DDBJ databases">
        <authorList>
            <person name="Peterson S.W."/>
        </authorList>
    </citation>
    <scope>NUCLEOTIDE SEQUENCE [LARGE SCALE GENOMIC DNA]</scope>
    <source>
        <strain evidence="8 9">LMG 22410</strain>
    </source>
</reference>
<dbReference type="PANTHER" id="PTHR33992:SF1">
    <property type="entry name" value="RIBONUCLEASE P PROTEIN COMPONENT"/>
    <property type="match status" value="1"/>
</dbReference>
<dbReference type="AlphaFoldDB" id="A0A1R4ER08"/>
<dbReference type="EC" id="3.1.26.5" evidence="6 7"/>
<accession>A0A1R4ER08</accession>
<keyword evidence="3 6" id="KW-0255">Endonuclease</keyword>
<proteinExistence type="inferred from homology"/>
<dbReference type="InterPro" id="IPR020568">
    <property type="entry name" value="Ribosomal_Su5_D2-typ_SF"/>
</dbReference>
<dbReference type="InterPro" id="IPR000100">
    <property type="entry name" value="RNase_P"/>
</dbReference>
<dbReference type="Pfam" id="PF00825">
    <property type="entry name" value="Ribonuclease_P"/>
    <property type="match status" value="1"/>
</dbReference>
<dbReference type="GO" id="GO:0004526">
    <property type="term" value="F:ribonuclease P activity"/>
    <property type="evidence" value="ECO:0007669"/>
    <property type="project" value="UniProtKB-UniRule"/>
</dbReference>
<evidence type="ECO:0000313" key="8">
    <source>
        <dbReference type="EMBL" id="SJM45976.1"/>
    </source>
</evidence>
<dbReference type="NCBIfam" id="TIGR00188">
    <property type="entry name" value="rnpA"/>
    <property type="match status" value="1"/>
</dbReference>
<keyword evidence="1 6" id="KW-0819">tRNA processing</keyword>
<evidence type="ECO:0000313" key="9">
    <source>
        <dbReference type="Proteomes" id="UP000195787"/>
    </source>
</evidence>
<comment type="subunit">
    <text evidence="6">Consists of a catalytic RNA component (M1 or rnpB) and a protein subunit.</text>
</comment>
<protein>
    <recommendedName>
        <fullName evidence="6 7">Ribonuclease P protein component</fullName>
        <shortName evidence="6">RNase P protein</shortName>
        <shortName evidence="6">RNaseP protein</shortName>
        <ecNumber evidence="6 7">3.1.26.5</ecNumber>
    </recommendedName>
    <alternativeName>
        <fullName evidence="6">Protein C5</fullName>
    </alternativeName>
</protein>
<gene>
    <name evidence="6" type="primary">rnpA</name>
    <name evidence="8" type="ORF">CZ674_00220</name>
</gene>
<dbReference type="GO" id="GO:0001682">
    <property type="term" value="P:tRNA 5'-leader removal"/>
    <property type="evidence" value="ECO:0007669"/>
    <property type="project" value="UniProtKB-UniRule"/>
</dbReference>